<keyword evidence="5 7" id="KW-1133">Transmembrane helix</keyword>
<evidence type="ECO:0000256" key="1">
    <source>
        <dbReference type="ARBA" id="ARBA00007150"/>
    </source>
</evidence>
<sequence length="312" mass="33936">MYALMTSALSFPEFSPALIEIDLGFAGLGSFPIRWYALAYIAGLVIGWRYALALAARPKLWGGTSPATKDDIDDLLFYATLGVILGGRIGYILFYQLPFQFDSVQRDPMSLLRIWEGGMSFHGGLLGVTIAILLVAKQRGVKLMSIGDIAGVVTPIGLFLGRCANFINAELYGRHTDASVGMVFPEGNAGGTPSAYDWNANAWVYTGNEMPRHPSQLYEATLEGLVPAIVISVLVWKFGLLKRPGLAAGLFLLFYGAGRTISEQFREPDSFTWGVMPDWLTMGQLLSLPMWIGGAFLVWNALRKPPVSTAGA</sequence>
<feature type="transmembrane region" description="Helical" evidence="7">
    <location>
        <begin position="114"/>
        <end position="136"/>
    </location>
</feature>
<comment type="function">
    <text evidence="7">Catalyzes the transfer of the diacylglyceryl group from phosphatidylglycerol to the sulfhydryl group of the N-terminal cysteine of a prolipoprotein, the first step in the formation of mature lipoproteins.</text>
</comment>
<feature type="binding site" evidence="7">
    <location>
        <position position="162"/>
    </location>
    <ligand>
        <name>a 1,2-diacyl-sn-glycero-3-phospho-(1'-sn-glycerol)</name>
        <dbReference type="ChEBI" id="CHEBI:64716"/>
    </ligand>
</feature>
<dbReference type="PANTHER" id="PTHR30589">
    <property type="entry name" value="PROLIPOPROTEIN DIACYLGLYCERYL TRANSFERASE"/>
    <property type="match status" value="1"/>
</dbReference>
<dbReference type="HAMAP" id="MF_01147">
    <property type="entry name" value="Lgt"/>
    <property type="match status" value="1"/>
</dbReference>
<evidence type="ECO:0000313" key="8">
    <source>
        <dbReference type="EMBL" id="GGB78303.1"/>
    </source>
</evidence>
<evidence type="ECO:0000256" key="3">
    <source>
        <dbReference type="ARBA" id="ARBA00022679"/>
    </source>
</evidence>
<dbReference type="Pfam" id="PF01790">
    <property type="entry name" value="LGT"/>
    <property type="match status" value="1"/>
</dbReference>
<evidence type="ECO:0000256" key="5">
    <source>
        <dbReference type="ARBA" id="ARBA00022989"/>
    </source>
</evidence>
<evidence type="ECO:0000256" key="4">
    <source>
        <dbReference type="ARBA" id="ARBA00022692"/>
    </source>
</evidence>
<dbReference type="EMBL" id="BMKF01000002">
    <property type="protein sequence ID" value="GGB78303.1"/>
    <property type="molecule type" value="Genomic_DNA"/>
</dbReference>
<dbReference type="PROSITE" id="PS01311">
    <property type="entry name" value="LGT"/>
    <property type="match status" value="1"/>
</dbReference>
<name>A0ABQ1JUC5_9PROT</name>
<protein>
    <recommendedName>
        <fullName evidence="7">Phosphatidylglycerol--prolipoprotein diacylglyceryl transferase</fullName>
        <ecNumber evidence="7">2.5.1.145</ecNumber>
    </recommendedName>
</protein>
<accession>A0ABQ1JUC5</accession>
<feature type="transmembrane region" description="Helical" evidence="7">
    <location>
        <begin position="75"/>
        <end position="94"/>
    </location>
</feature>
<reference evidence="9" key="1">
    <citation type="journal article" date="2019" name="Int. J. Syst. Evol. Microbiol.">
        <title>The Global Catalogue of Microorganisms (GCM) 10K type strain sequencing project: providing services to taxonomists for standard genome sequencing and annotation.</title>
        <authorList>
            <consortium name="The Broad Institute Genomics Platform"/>
            <consortium name="The Broad Institute Genome Sequencing Center for Infectious Disease"/>
            <person name="Wu L."/>
            <person name="Ma J."/>
        </authorList>
    </citation>
    <scope>NUCLEOTIDE SEQUENCE [LARGE SCALE GENOMIC DNA]</scope>
    <source>
        <strain evidence="9">CGMCC 1.15928</strain>
    </source>
</reference>
<comment type="caution">
    <text evidence="8">The sequence shown here is derived from an EMBL/GenBank/DDBJ whole genome shotgun (WGS) entry which is preliminary data.</text>
</comment>
<comment type="pathway">
    <text evidence="7">Protein modification; lipoprotein biosynthesis (diacylglyceryl transfer).</text>
</comment>
<dbReference type="EC" id="2.5.1.145" evidence="7"/>
<comment type="similarity">
    <text evidence="1 7">Belongs to the Lgt family.</text>
</comment>
<dbReference type="RefSeq" id="WP_084393241.1">
    <property type="nucleotide sequence ID" value="NZ_BMKF01000002.1"/>
</dbReference>
<evidence type="ECO:0000313" key="9">
    <source>
        <dbReference type="Proteomes" id="UP000628854"/>
    </source>
</evidence>
<organism evidence="8 9">
    <name type="scientific">Henriciella pelagia</name>
    <dbReference type="NCBI Taxonomy" id="1977912"/>
    <lineage>
        <taxon>Bacteria</taxon>
        <taxon>Pseudomonadati</taxon>
        <taxon>Pseudomonadota</taxon>
        <taxon>Alphaproteobacteria</taxon>
        <taxon>Hyphomonadales</taxon>
        <taxon>Hyphomonadaceae</taxon>
        <taxon>Henriciella</taxon>
    </lineage>
</organism>
<comment type="catalytic activity">
    <reaction evidence="7">
        <text>L-cysteinyl-[prolipoprotein] + a 1,2-diacyl-sn-glycero-3-phospho-(1'-sn-glycerol) = an S-1,2-diacyl-sn-glyceryl-L-cysteinyl-[prolipoprotein] + sn-glycerol 1-phosphate + H(+)</text>
        <dbReference type="Rhea" id="RHEA:56712"/>
        <dbReference type="Rhea" id="RHEA-COMP:14679"/>
        <dbReference type="Rhea" id="RHEA-COMP:14680"/>
        <dbReference type="ChEBI" id="CHEBI:15378"/>
        <dbReference type="ChEBI" id="CHEBI:29950"/>
        <dbReference type="ChEBI" id="CHEBI:57685"/>
        <dbReference type="ChEBI" id="CHEBI:64716"/>
        <dbReference type="ChEBI" id="CHEBI:140658"/>
        <dbReference type="EC" id="2.5.1.145"/>
    </reaction>
</comment>
<feature type="transmembrane region" description="Helical" evidence="7">
    <location>
        <begin position="282"/>
        <end position="302"/>
    </location>
</feature>
<evidence type="ECO:0000256" key="6">
    <source>
        <dbReference type="ARBA" id="ARBA00023136"/>
    </source>
</evidence>
<dbReference type="InterPro" id="IPR001640">
    <property type="entry name" value="Lgt"/>
</dbReference>
<feature type="transmembrane region" description="Helical" evidence="7">
    <location>
        <begin position="33"/>
        <end position="54"/>
    </location>
</feature>
<keyword evidence="4 7" id="KW-0812">Transmembrane</keyword>
<comment type="subcellular location">
    <subcellularLocation>
        <location evidence="7">Cell membrane</location>
        <topology evidence="7">Multi-pass membrane protein</topology>
    </subcellularLocation>
</comment>
<evidence type="ECO:0000256" key="7">
    <source>
        <dbReference type="HAMAP-Rule" id="MF_01147"/>
    </source>
</evidence>
<keyword evidence="3 7" id="KW-0808">Transferase</keyword>
<gene>
    <name evidence="7 8" type="primary">lgt</name>
    <name evidence="8" type="ORF">GCM10011503_28900</name>
</gene>
<proteinExistence type="inferred from homology"/>
<dbReference type="NCBIfam" id="TIGR00544">
    <property type="entry name" value="lgt"/>
    <property type="match status" value="1"/>
</dbReference>
<dbReference type="Proteomes" id="UP000628854">
    <property type="component" value="Unassembled WGS sequence"/>
</dbReference>
<keyword evidence="6 7" id="KW-0472">Membrane</keyword>
<dbReference type="GO" id="GO:0016740">
    <property type="term" value="F:transferase activity"/>
    <property type="evidence" value="ECO:0007669"/>
    <property type="project" value="UniProtKB-KW"/>
</dbReference>
<comment type="caution">
    <text evidence="7">Lacks conserved residue(s) required for the propagation of feature annotation.</text>
</comment>
<evidence type="ECO:0000256" key="2">
    <source>
        <dbReference type="ARBA" id="ARBA00022475"/>
    </source>
</evidence>
<keyword evidence="2 7" id="KW-1003">Cell membrane</keyword>
<dbReference type="PANTHER" id="PTHR30589:SF0">
    <property type="entry name" value="PHOSPHATIDYLGLYCEROL--PROLIPOPROTEIN DIACYLGLYCERYL TRANSFERASE"/>
    <property type="match status" value="1"/>
</dbReference>
<keyword evidence="9" id="KW-1185">Reference proteome</keyword>